<dbReference type="EMBL" id="CP079216">
    <property type="protein sequence ID" value="QXT63648.1"/>
    <property type="molecule type" value="Genomic_DNA"/>
</dbReference>
<feature type="transmembrane region" description="Helical" evidence="2">
    <location>
        <begin position="28"/>
        <end position="50"/>
    </location>
</feature>
<evidence type="ECO:0000259" key="3">
    <source>
        <dbReference type="SMART" id="SM00756"/>
    </source>
</evidence>
<dbReference type="CDD" id="cd12922">
    <property type="entry name" value="VKOR_5"/>
    <property type="match status" value="1"/>
</dbReference>
<dbReference type="SMART" id="SM00756">
    <property type="entry name" value="VKc"/>
    <property type="match status" value="1"/>
</dbReference>
<evidence type="ECO:0000256" key="2">
    <source>
        <dbReference type="SAM" id="Phobius"/>
    </source>
</evidence>
<feature type="transmembrane region" description="Helical" evidence="2">
    <location>
        <begin position="186"/>
        <end position="207"/>
    </location>
</feature>
<evidence type="ECO:0000313" key="4">
    <source>
        <dbReference type="EMBL" id="QXT63648.1"/>
    </source>
</evidence>
<keyword evidence="5" id="KW-1185">Reference proteome</keyword>
<gene>
    <name evidence="4" type="ORF">KDB89_03990</name>
</gene>
<feature type="transmembrane region" description="Helical" evidence="2">
    <location>
        <begin position="116"/>
        <end position="136"/>
    </location>
</feature>
<dbReference type="Proteomes" id="UP000824504">
    <property type="component" value="Chromosome"/>
</dbReference>
<keyword evidence="2" id="KW-0472">Membrane</keyword>
<dbReference type="Pfam" id="PF07884">
    <property type="entry name" value="VKOR"/>
    <property type="match status" value="1"/>
</dbReference>
<name>A0ABX8SNA1_9ACTN</name>
<feature type="transmembrane region" description="Helical" evidence="2">
    <location>
        <begin position="90"/>
        <end position="109"/>
    </location>
</feature>
<dbReference type="InterPro" id="IPR041714">
    <property type="entry name" value="VKOR_Actinobacteria"/>
</dbReference>
<feature type="region of interest" description="Disordered" evidence="1">
    <location>
        <begin position="1"/>
        <end position="20"/>
    </location>
</feature>
<feature type="transmembrane region" description="Helical" evidence="2">
    <location>
        <begin position="142"/>
        <end position="165"/>
    </location>
</feature>
<keyword evidence="2" id="KW-0812">Transmembrane</keyword>
<feature type="domain" description="Vitamin K epoxide reductase" evidence="3">
    <location>
        <begin position="27"/>
        <end position="168"/>
    </location>
</feature>
<evidence type="ECO:0000313" key="5">
    <source>
        <dbReference type="Proteomes" id="UP000824504"/>
    </source>
</evidence>
<dbReference type="InterPro" id="IPR012932">
    <property type="entry name" value="VKOR"/>
</dbReference>
<keyword evidence="2" id="KW-1133">Transmembrane helix</keyword>
<organism evidence="4 5">
    <name type="scientific">Tessaracoccus palaemonis</name>
    <dbReference type="NCBI Taxonomy" id="2829499"/>
    <lineage>
        <taxon>Bacteria</taxon>
        <taxon>Bacillati</taxon>
        <taxon>Actinomycetota</taxon>
        <taxon>Actinomycetes</taxon>
        <taxon>Propionibacteriales</taxon>
        <taxon>Propionibacteriaceae</taxon>
        <taxon>Tessaracoccus</taxon>
    </lineage>
</organism>
<reference evidence="4 5" key="1">
    <citation type="submission" date="2021-07" db="EMBL/GenBank/DDBJ databases">
        <title>complete genome sequencing of Tessaracoccus sp.J1M15.</title>
        <authorList>
            <person name="Bae J.-W."/>
            <person name="Kim D.-y."/>
        </authorList>
    </citation>
    <scope>NUCLEOTIDE SEQUENCE [LARGE SCALE GENOMIC DNA]</scope>
    <source>
        <strain evidence="4 5">J1M15</strain>
    </source>
</reference>
<accession>A0ABX8SNA1</accession>
<dbReference type="RefSeq" id="WP_219083576.1">
    <property type="nucleotide sequence ID" value="NZ_CP079216.1"/>
</dbReference>
<sequence>MQQAVEDVDLAPNRGTDPRPWPKPRDRYIVFGEMLLFATLSLIASFVLSYDAIILARNPDAILSCSINAIFDCAKVGTTWQANVFGFPNAFLGLIAEPVVMTIAVASLCGTRFPRWFMFTANIVYFLGVVFAYWLLVQSTFVIGALCPWCILVTISTTFVFWSMTRWNILEENLFLPPAAQAKARAFVDGGWMTITLMAWLVLVGLLEVLKWVFNIL</sequence>
<evidence type="ECO:0000256" key="1">
    <source>
        <dbReference type="SAM" id="MobiDB-lite"/>
    </source>
</evidence>
<protein>
    <submittedName>
        <fullName evidence="4">Vitamin K epoxide reductase family protein</fullName>
    </submittedName>
</protein>
<proteinExistence type="predicted"/>